<dbReference type="KEGG" id="spad:DVK44_11355"/>
<sequence length="441" mass="46494">MRRRKTWRRHWSFPDLNNSPRAPTSPLVESAHQLTHQRTGTAMRRRTHGLISGLIGALALVAAGSGAPAQAAPAQAAQAAEPTATTAAALSLRVMDWNIQGGKGTDGVTDINRVARVIGAQDPDVVTLQELHDNRAIGGVNQWGALLDALPQYSAHFAKSDTNALGGLAGNVILSKYPIKETLTYQLPQYPANTTAVLRSLGGARLDVDGTAVRVYTTHLSAGVGTEATERRNRQARAVIDKLPSALMTSPMLLTGDLNVRPDDGIRPWFAAADWIDSWTRVNVNTGASAVTHPGDGLDDSRIDYVYSTPAFDVDGAHTVSTNASDHLPVVTDLTVRSTAVTRTGTVLAGADSDAGWAHLAVQGDGAATLRVCDNKADGWGVRAYVSRTSGGAEVLTGADGAYADRCGTFTTAAGAVTSPVVKVCLYKSGVEKDCRQRQLS</sequence>
<reference evidence="4" key="1">
    <citation type="submission" date="2018-07" db="EMBL/GenBank/DDBJ databases">
        <authorList>
            <person name="Zhao J."/>
        </authorList>
    </citation>
    <scope>NUCLEOTIDE SEQUENCE [LARGE SCALE GENOMIC DNA]</scope>
    <source>
        <strain evidence="4">GSSD-12</strain>
    </source>
</reference>
<dbReference type="Proteomes" id="UP000253868">
    <property type="component" value="Chromosome"/>
</dbReference>
<dbReference type="GO" id="GO:0006506">
    <property type="term" value="P:GPI anchor biosynthetic process"/>
    <property type="evidence" value="ECO:0007669"/>
    <property type="project" value="TreeGrafter"/>
</dbReference>
<protein>
    <recommendedName>
        <fullName evidence="2">Endonuclease/exonuclease/phosphatase domain-containing protein</fullName>
    </recommendedName>
</protein>
<dbReference type="Pfam" id="PF03372">
    <property type="entry name" value="Exo_endo_phos"/>
    <property type="match status" value="1"/>
</dbReference>
<feature type="region of interest" description="Disordered" evidence="1">
    <location>
        <begin position="1"/>
        <end position="26"/>
    </location>
</feature>
<feature type="domain" description="Endonuclease/exonuclease/phosphatase" evidence="2">
    <location>
        <begin position="97"/>
        <end position="327"/>
    </location>
</feature>
<organism evidence="3 4">
    <name type="scientific">Streptomyces paludis</name>
    <dbReference type="NCBI Taxonomy" id="2282738"/>
    <lineage>
        <taxon>Bacteria</taxon>
        <taxon>Bacillati</taxon>
        <taxon>Actinomycetota</taxon>
        <taxon>Actinomycetes</taxon>
        <taxon>Kitasatosporales</taxon>
        <taxon>Streptomycetaceae</taxon>
        <taxon>Streptomyces</taxon>
    </lineage>
</organism>
<keyword evidence="4" id="KW-1185">Reference proteome</keyword>
<dbReference type="InterPro" id="IPR051916">
    <property type="entry name" value="GPI-anchor_lipid_remodeler"/>
</dbReference>
<gene>
    <name evidence="3" type="ORF">DVK44_11355</name>
</gene>
<dbReference type="SUPFAM" id="SSF56219">
    <property type="entry name" value="DNase I-like"/>
    <property type="match status" value="1"/>
</dbReference>
<evidence type="ECO:0000256" key="1">
    <source>
        <dbReference type="SAM" id="MobiDB-lite"/>
    </source>
</evidence>
<name>A0A345HND3_9ACTN</name>
<dbReference type="GO" id="GO:0016020">
    <property type="term" value="C:membrane"/>
    <property type="evidence" value="ECO:0007669"/>
    <property type="project" value="GOC"/>
</dbReference>
<dbReference type="AlphaFoldDB" id="A0A345HND3"/>
<evidence type="ECO:0000313" key="4">
    <source>
        <dbReference type="Proteomes" id="UP000253868"/>
    </source>
</evidence>
<dbReference type="GO" id="GO:0003824">
    <property type="term" value="F:catalytic activity"/>
    <property type="evidence" value="ECO:0007669"/>
    <property type="project" value="InterPro"/>
</dbReference>
<dbReference type="InterPro" id="IPR036691">
    <property type="entry name" value="Endo/exonu/phosph_ase_sf"/>
</dbReference>
<evidence type="ECO:0000313" key="3">
    <source>
        <dbReference type="EMBL" id="AXG78207.1"/>
    </source>
</evidence>
<dbReference type="PANTHER" id="PTHR14859">
    <property type="entry name" value="CALCOFLUOR WHITE HYPERSENSITIVE PROTEIN PRECURSOR"/>
    <property type="match status" value="1"/>
</dbReference>
<dbReference type="EMBL" id="CP031194">
    <property type="protein sequence ID" value="AXG78207.1"/>
    <property type="molecule type" value="Genomic_DNA"/>
</dbReference>
<evidence type="ECO:0000259" key="2">
    <source>
        <dbReference type="Pfam" id="PF03372"/>
    </source>
</evidence>
<dbReference type="PANTHER" id="PTHR14859:SF1">
    <property type="entry name" value="PGAP2-INTERACTING PROTEIN"/>
    <property type="match status" value="1"/>
</dbReference>
<accession>A0A345HND3</accession>
<dbReference type="Gene3D" id="3.60.10.10">
    <property type="entry name" value="Endonuclease/exonuclease/phosphatase"/>
    <property type="match status" value="1"/>
</dbReference>
<proteinExistence type="predicted"/>
<feature type="compositionally biased region" description="Basic residues" evidence="1">
    <location>
        <begin position="1"/>
        <end position="11"/>
    </location>
</feature>
<dbReference type="OrthoDB" id="155529at2"/>
<dbReference type="InterPro" id="IPR005135">
    <property type="entry name" value="Endo/exonuclease/phosphatase"/>
</dbReference>